<reference evidence="1" key="1">
    <citation type="submission" date="2021-09" db="EMBL/GenBank/DDBJ databases">
        <authorList>
            <consortium name="AG Swart"/>
            <person name="Singh M."/>
            <person name="Singh A."/>
            <person name="Seah K."/>
            <person name="Emmerich C."/>
        </authorList>
    </citation>
    <scope>NUCLEOTIDE SEQUENCE</scope>
    <source>
        <strain evidence="1">ATCC30299</strain>
    </source>
</reference>
<evidence type="ECO:0000313" key="2">
    <source>
        <dbReference type="Proteomes" id="UP001162131"/>
    </source>
</evidence>
<comment type="caution">
    <text evidence="1">The sequence shown here is derived from an EMBL/GenBank/DDBJ whole genome shotgun (WGS) entry which is preliminary data.</text>
</comment>
<dbReference type="EMBL" id="CAJZBQ010000060">
    <property type="protein sequence ID" value="CAG9335025.1"/>
    <property type="molecule type" value="Genomic_DNA"/>
</dbReference>
<dbReference type="Proteomes" id="UP001162131">
    <property type="component" value="Unassembled WGS sequence"/>
</dbReference>
<protein>
    <submittedName>
        <fullName evidence="1">Uncharacterized protein</fullName>
    </submittedName>
</protein>
<keyword evidence="2" id="KW-1185">Reference proteome</keyword>
<proteinExistence type="predicted"/>
<organism evidence="1 2">
    <name type="scientific">Blepharisma stoltei</name>
    <dbReference type="NCBI Taxonomy" id="1481888"/>
    <lineage>
        <taxon>Eukaryota</taxon>
        <taxon>Sar</taxon>
        <taxon>Alveolata</taxon>
        <taxon>Ciliophora</taxon>
        <taxon>Postciliodesmatophora</taxon>
        <taxon>Heterotrichea</taxon>
        <taxon>Heterotrichida</taxon>
        <taxon>Blepharismidae</taxon>
        <taxon>Blepharisma</taxon>
    </lineage>
</organism>
<evidence type="ECO:0000313" key="1">
    <source>
        <dbReference type="EMBL" id="CAG9335025.1"/>
    </source>
</evidence>
<accession>A0AAU9KLS6</accession>
<dbReference type="AlphaFoldDB" id="A0AAU9KLS6"/>
<sequence length="539" mass="62451">MAVRSIIQTKHLNLKSIGAFANALPEFVEIPSNTKSLVDRAFNASIVEGQTNLKYWKDFRVEVLNKKPKYTPREFARLKWALTRSTKDFDETYLGRPVLHDWLDTEAKEMLSHMTAIELISTIGAYGSTVNDEFYETAAQLLVKELQAEENLDVISVAPYVVSNSFRHESKIIPIKIIPKQQEISVKFLEAITPLVLNRLTEFSDDQLATICGGIAGSNAPVKLRNRIHALTDSIEEEILTRRMNRMSITQMVDVVKGFTNVNLGTEKLFSNLRGKLLEKGDDLDFDSALDLGCSLSLREPISNDLQKKINSKIPITPEMKKRYLQKMSTYLFNVNSKDERMLKAYTNYIESLKYVSEYDYQYVRKMKFHIGKSFPKLLSDEFIEKYEKKGFLFMGPRLIEDIDEYQCVYMDRFKNWVTSHLRYKAAAPYLYSNHESLQCAIMPQKVALFCAFPDFWLKGKYEYDDRLVKEPKLKYEFTNEFEIKCRWLELLGWKVAKLNYHDLAENVESWQERDQFLIKYLSNLGVPAPQPPATPGSH</sequence>
<gene>
    <name evidence="1" type="ORF">BSTOLATCC_MIC62606</name>
</gene>
<name>A0AAU9KLS6_9CILI</name>